<feature type="compositionally biased region" description="Basic and acidic residues" evidence="2">
    <location>
        <begin position="721"/>
        <end position="731"/>
    </location>
</feature>
<keyword evidence="5" id="KW-1185">Reference proteome</keyword>
<accession>A0ABD3HRZ1</accession>
<feature type="compositionally biased region" description="Basic and acidic residues" evidence="2">
    <location>
        <begin position="97"/>
        <end position="112"/>
    </location>
</feature>
<reference evidence="4 5" key="1">
    <citation type="submission" date="2024-09" db="EMBL/GenBank/DDBJ databases">
        <title>Chromosome-scale assembly of Riccia sorocarpa.</title>
        <authorList>
            <person name="Paukszto L."/>
        </authorList>
    </citation>
    <scope>NUCLEOTIDE SEQUENCE [LARGE SCALE GENOMIC DNA]</scope>
    <source>
        <strain evidence="4">LP-2024</strain>
        <tissue evidence="4">Aerial parts of the thallus</tissue>
    </source>
</reference>
<dbReference type="AlphaFoldDB" id="A0ABD3HRZ1"/>
<dbReference type="EMBL" id="JBJQOH010000003">
    <property type="protein sequence ID" value="KAL3692855.1"/>
    <property type="molecule type" value="Genomic_DNA"/>
</dbReference>
<evidence type="ECO:0000259" key="3">
    <source>
        <dbReference type="PROSITE" id="PS50969"/>
    </source>
</evidence>
<feature type="region of interest" description="Disordered" evidence="2">
    <location>
        <begin position="402"/>
        <end position="432"/>
    </location>
</feature>
<evidence type="ECO:0000256" key="2">
    <source>
        <dbReference type="SAM" id="MobiDB-lite"/>
    </source>
</evidence>
<proteinExistence type="predicted"/>
<dbReference type="Pfam" id="PF03031">
    <property type="entry name" value="NIF"/>
    <property type="match status" value="1"/>
</dbReference>
<organism evidence="4 5">
    <name type="scientific">Riccia sorocarpa</name>
    <dbReference type="NCBI Taxonomy" id="122646"/>
    <lineage>
        <taxon>Eukaryota</taxon>
        <taxon>Viridiplantae</taxon>
        <taxon>Streptophyta</taxon>
        <taxon>Embryophyta</taxon>
        <taxon>Marchantiophyta</taxon>
        <taxon>Marchantiopsida</taxon>
        <taxon>Marchantiidae</taxon>
        <taxon>Marchantiales</taxon>
        <taxon>Ricciaceae</taxon>
        <taxon>Riccia</taxon>
    </lineage>
</organism>
<dbReference type="Proteomes" id="UP001633002">
    <property type="component" value="Unassembled WGS sequence"/>
</dbReference>
<feature type="region of interest" description="Disordered" evidence="2">
    <location>
        <begin position="1"/>
        <end position="134"/>
    </location>
</feature>
<protein>
    <recommendedName>
        <fullName evidence="3">FCP1 homology domain-containing protein</fullName>
    </recommendedName>
</protein>
<feature type="coiled-coil region" evidence="1">
    <location>
        <begin position="437"/>
        <end position="464"/>
    </location>
</feature>
<feature type="domain" description="FCP1 homology" evidence="3">
    <location>
        <begin position="476"/>
        <end position="662"/>
    </location>
</feature>
<dbReference type="InterPro" id="IPR004274">
    <property type="entry name" value="FCP1_dom"/>
</dbReference>
<dbReference type="InterPro" id="IPR036412">
    <property type="entry name" value="HAD-like_sf"/>
</dbReference>
<keyword evidence="1" id="KW-0175">Coiled coil</keyword>
<dbReference type="Gene3D" id="3.40.50.1000">
    <property type="entry name" value="HAD superfamily/HAD-like"/>
    <property type="match status" value="1"/>
</dbReference>
<evidence type="ECO:0000313" key="4">
    <source>
        <dbReference type="EMBL" id="KAL3692855.1"/>
    </source>
</evidence>
<dbReference type="PROSITE" id="PS50969">
    <property type="entry name" value="FCP1"/>
    <property type="match status" value="1"/>
</dbReference>
<dbReference type="SUPFAM" id="SSF56784">
    <property type="entry name" value="HAD-like"/>
    <property type="match status" value="1"/>
</dbReference>
<gene>
    <name evidence="4" type="ORF">R1sor_006506</name>
</gene>
<feature type="region of interest" description="Disordered" evidence="2">
    <location>
        <begin position="702"/>
        <end position="732"/>
    </location>
</feature>
<sequence>MPRQPKRPRDPPGPEGPSVWVPPAANHGGGRGPGAPPDPVAGSDPRPERPRRRQRRQENLPGWVRLDSPEDVDGEDVGQSSRGRRAPSPPPPAARPAVERRQLVRRPAEAPRRPPPIEAVESEEEEDEPKRKVRKDALPEGDYLVKWSSVEDKVRYIRWGAISTEHLREAIASIADWMIRESGLDHALCRPMHKPHLAACMEFVHSFEKSRDKLSGTGTVRGEVIRIDTELIEHVFGIPLGMDPLLSVIHHVHVKDWMPIRDEVAKRYVAHACAYVGWAPVLQAISMVLMAGRRPRCVSAHLLMYLQARFGTGGQKRTTKYNIASFIASSISRETAWVKNHLKVKDPQRYCETFVGIPLTQIFLHRGVIIEEECETAFDIPETGWDFPADGPEVAADEERDIPTADGGISDGGDAGAHIPESRAADPTPQAVDDGVLATLRTEVQRITQEKDEMATELARLQSQSRWQRQSLLDPGETRVKTLVLDIFDLLVHVITKKSDRQMAETMGYVVYMMEVGERPPSCIVRGNIREVLGTCMEMAHCVIWTSKSRAFTMSVIMDLDRRGLLPTDVASELLCTIWCYDECFRTRPSAADSSVKHISMKDFKRFLDRAVDILLVDTVVAANSLNHPYNAVHPPQFVQHLPRVGQDEFVMDRLLPWLRRWAHDTSPTTSWVDLYRREVDGADPLARREILIVQETTVPQHLRFEDPTPEAEDPNLEPEEPTRALDEPTREPAVLAEESARVPLGVPCSRRLPLFGMESAWPSWSAM</sequence>
<dbReference type="InterPro" id="IPR023214">
    <property type="entry name" value="HAD_sf"/>
</dbReference>
<feature type="compositionally biased region" description="Acidic residues" evidence="2">
    <location>
        <begin position="708"/>
        <end position="720"/>
    </location>
</feature>
<evidence type="ECO:0000313" key="5">
    <source>
        <dbReference type="Proteomes" id="UP001633002"/>
    </source>
</evidence>
<comment type="caution">
    <text evidence="4">The sequence shown here is derived from an EMBL/GenBank/DDBJ whole genome shotgun (WGS) entry which is preliminary data.</text>
</comment>
<name>A0ABD3HRZ1_9MARC</name>
<evidence type="ECO:0000256" key="1">
    <source>
        <dbReference type="SAM" id="Coils"/>
    </source>
</evidence>